<dbReference type="InterPro" id="IPR035914">
    <property type="entry name" value="Sperma_CUB_dom_sf"/>
</dbReference>
<evidence type="ECO:0000313" key="4">
    <source>
        <dbReference type="EMBL" id="CAD7415615.1"/>
    </source>
</evidence>
<dbReference type="PROSITE" id="PS01180">
    <property type="entry name" value="CUB"/>
    <property type="match status" value="1"/>
</dbReference>
<organism evidence="4">
    <name type="scientific">Timema poppense</name>
    <name type="common">Walking stick</name>
    <dbReference type="NCBI Taxonomy" id="170557"/>
    <lineage>
        <taxon>Eukaryota</taxon>
        <taxon>Metazoa</taxon>
        <taxon>Ecdysozoa</taxon>
        <taxon>Arthropoda</taxon>
        <taxon>Hexapoda</taxon>
        <taxon>Insecta</taxon>
        <taxon>Pterygota</taxon>
        <taxon>Neoptera</taxon>
        <taxon>Polyneoptera</taxon>
        <taxon>Phasmatodea</taxon>
        <taxon>Timematodea</taxon>
        <taxon>Timematoidea</taxon>
        <taxon>Timematidae</taxon>
        <taxon>Timema</taxon>
    </lineage>
</organism>
<dbReference type="InterPro" id="IPR000859">
    <property type="entry name" value="CUB_dom"/>
</dbReference>
<evidence type="ECO:0000256" key="2">
    <source>
        <dbReference type="PROSITE-ProRule" id="PRU00059"/>
    </source>
</evidence>
<dbReference type="SUPFAM" id="SSF49854">
    <property type="entry name" value="Spermadhesin, CUB domain"/>
    <property type="match status" value="1"/>
</dbReference>
<dbReference type="AlphaFoldDB" id="A0A7R9HBA3"/>
<accession>A0A7R9HBA3</accession>
<dbReference type="CDD" id="cd00041">
    <property type="entry name" value="CUB"/>
    <property type="match status" value="1"/>
</dbReference>
<comment type="caution">
    <text evidence="2">Lacks conserved residue(s) required for the propagation of feature annotation.</text>
</comment>
<dbReference type="Pfam" id="PF00431">
    <property type="entry name" value="CUB"/>
    <property type="match status" value="1"/>
</dbReference>
<protein>
    <recommendedName>
        <fullName evidence="3">CUB domain-containing protein</fullName>
    </recommendedName>
</protein>
<dbReference type="EMBL" id="OD009557">
    <property type="protein sequence ID" value="CAD7415615.1"/>
    <property type="molecule type" value="Genomic_DNA"/>
</dbReference>
<feature type="domain" description="CUB" evidence="3">
    <location>
        <begin position="1"/>
        <end position="88"/>
    </location>
</feature>
<sequence length="106" mass="12157">MPEKLPRFQATLQVFGNFVAPYRDITDHECTKEYVELFDGGSQNAKLLGRYCTRKPSSLMTTGNMLTVHYFTETTDPHNGFLANIAISTSDLRRNFERLDRDPHVT</sequence>
<evidence type="ECO:0000259" key="3">
    <source>
        <dbReference type="PROSITE" id="PS01180"/>
    </source>
</evidence>
<keyword evidence="1" id="KW-1015">Disulfide bond</keyword>
<reference evidence="4" key="1">
    <citation type="submission" date="2020-11" db="EMBL/GenBank/DDBJ databases">
        <authorList>
            <person name="Tran Van P."/>
        </authorList>
    </citation>
    <scope>NUCLEOTIDE SEQUENCE</scope>
</reference>
<name>A0A7R9HBA3_TIMPO</name>
<proteinExistence type="predicted"/>
<gene>
    <name evidence="4" type="ORF">TPSB3V08_LOCUS10451</name>
</gene>
<dbReference type="Gene3D" id="2.60.120.290">
    <property type="entry name" value="Spermadhesin, CUB domain"/>
    <property type="match status" value="1"/>
</dbReference>
<evidence type="ECO:0000256" key="1">
    <source>
        <dbReference type="ARBA" id="ARBA00023157"/>
    </source>
</evidence>